<keyword evidence="1" id="KW-0614">Plasmid</keyword>
<accession>A0A386PPK4</accession>
<dbReference type="Proteomes" id="UP000275571">
    <property type="component" value="Plasmid lp129"/>
</dbReference>
<dbReference type="OrthoDB" id="351121at2"/>
<name>A0A386PPK4_9SPIR</name>
<proteinExistence type="predicted"/>
<evidence type="ECO:0000313" key="1">
    <source>
        <dbReference type="EMBL" id="AYE36899.1"/>
    </source>
</evidence>
<dbReference type="KEGG" id="btur:DB313_05215"/>
<reference evidence="1 2" key="1">
    <citation type="journal article" date="2018" name="Infect. Genet. Evol.">
        <title>Genome-wide analysis of Borrelia turcica and 'Candidatus Borrelia tachyglossi' shows relapsing fever-like genomes with unique genomic links to Lyme disease Borrelia.</title>
        <authorList>
            <person name="Gofton A.W."/>
            <person name="Margos G."/>
            <person name="Fingerle V."/>
            <person name="Hepner S."/>
            <person name="Loh S.M."/>
            <person name="Ryan U."/>
            <person name="Irwin P."/>
            <person name="Oskam C.L."/>
        </authorList>
    </citation>
    <scope>NUCLEOTIDE SEQUENCE [LARGE SCALE GENOMIC DNA]</scope>
    <source>
        <strain evidence="1 2">IST7</strain>
        <plasmid evidence="1">lp129</plasmid>
    </source>
</reference>
<keyword evidence="2" id="KW-1185">Reference proteome</keyword>
<dbReference type="EMBL" id="CP028885">
    <property type="protein sequence ID" value="AYE36899.1"/>
    <property type="molecule type" value="Genomic_DNA"/>
</dbReference>
<evidence type="ECO:0000313" key="2">
    <source>
        <dbReference type="Proteomes" id="UP000275571"/>
    </source>
</evidence>
<dbReference type="AlphaFoldDB" id="A0A386PPK4"/>
<sequence>MKIYLMLIIFISIFSCKKTENKEELEQISNGVDFPESEELYEVKHHKLKYELYKKIRDVKGDKSIKSLIESLVLNHSDSLLKQIKESVGKFFEEEFGLSDEIIVQGSYIQKVPSNARESVSLPLHYPIDKQITYYLEPNLKDTKILDPLVMLNTKLNSKGKFEIDKMEHFEGKFSRFINDNDIYPIMYNLYLSNNQPAIYIVGNRIYKHQNQDKAIFYKRVLKLILDKFHSNWILSPKGTENWEISHEHVNPQMSIENIYEAKSYYVENKIYEEMERIYNDDSYSKKIVNDFLDENIDLFVSKVDEYLKEFAEDEGGIKELKIIAKHEQSIPYEKFVNKDFISIYSAIYNIFLSKFNPKICIVGKKSYPQQNQDSNVTYNNALVLNVMKFKSKQEFGNDGIQFEIKKYKLEQMLEEKAPLKTDIIKNCNFCKLKATSRDEFDTREYIFRREVYNQIQNAKNNQDLINSLVLKQSDSLFRQIKNIEKKIFNDDMEMDRKMHFSGVYHQKIFIDELKEKLKNTKILQNPRINLAMEEAIVPEQHNDIYPLIYNMYLAEKNPVITLYSKNFSHFDMSSPGIVCELFVDKSKDKWKVRIKKVSRKGKVKK</sequence>
<dbReference type="PROSITE" id="PS51257">
    <property type="entry name" value="PROKAR_LIPOPROTEIN"/>
    <property type="match status" value="1"/>
</dbReference>
<organism evidence="1 2">
    <name type="scientific">Borrelia turcica IST7</name>
    <dbReference type="NCBI Taxonomy" id="1104446"/>
    <lineage>
        <taxon>Bacteria</taxon>
        <taxon>Pseudomonadati</taxon>
        <taxon>Spirochaetota</taxon>
        <taxon>Spirochaetia</taxon>
        <taxon>Spirochaetales</taxon>
        <taxon>Borreliaceae</taxon>
        <taxon>Borrelia</taxon>
    </lineage>
</organism>
<gene>
    <name evidence="1" type="ORF">DB313_05215</name>
</gene>
<geneLocation type="plasmid" evidence="1 2">
    <name>lp129</name>
</geneLocation>
<evidence type="ECO:0008006" key="3">
    <source>
        <dbReference type="Google" id="ProtNLM"/>
    </source>
</evidence>
<protein>
    <recommendedName>
        <fullName evidence="3">Lipoprotein</fullName>
    </recommendedName>
</protein>
<dbReference type="RefSeq" id="WP_120104819.1">
    <property type="nucleotide sequence ID" value="NZ_CP028885.1"/>
</dbReference>